<evidence type="ECO:0000313" key="2">
    <source>
        <dbReference type="EMBL" id="KAF5839519.1"/>
    </source>
</evidence>
<dbReference type="Proteomes" id="UP000815325">
    <property type="component" value="Unassembled WGS sequence"/>
</dbReference>
<evidence type="ECO:0000256" key="1">
    <source>
        <dbReference type="SAM" id="MobiDB-lite"/>
    </source>
</evidence>
<dbReference type="EMBL" id="MU069541">
    <property type="protein sequence ID" value="KAF5839519.1"/>
    <property type="molecule type" value="Genomic_DNA"/>
</dbReference>
<accession>A0ABQ7GY38</accession>
<name>A0ABQ7GY38_DUNSA</name>
<feature type="region of interest" description="Disordered" evidence="1">
    <location>
        <begin position="1"/>
        <end position="50"/>
    </location>
</feature>
<evidence type="ECO:0000313" key="3">
    <source>
        <dbReference type="Proteomes" id="UP000815325"/>
    </source>
</evidence>
<reference evidence="2" key="1">
    <citation type="submission" date="2017-08" db="EMBL/GenBank/DDBJ databases">
        <authorList>
            <person name="Polle J.E."/>
            <person name="Barry K."/>
            <person name="Cushman J."/>
            <person name="Schmutz J."/>
            <person name="Tran D."/>
            <person name="Hathwaick L.T."/>
            <person name="Yim W.C."/>
            <person name="Jenkins J."/>
            <person name="Mckie-Krisberg Z.M."/>
            <person name="Prochnik S."/>
            <person name="Lindquist E."/>
            <person name="Dockter R.B."/>
            <person name="Adam C."/>
            <person name="Molina H."/>
            <person name="Bunkerborg J."/>
            <person name="Jin E."/>
            <person name="Buchheim M."/>
            <person name="Magnuson J."/>
        </authorList>
    </citation>
    <scope>NUCLEOTIDE SEQUENCE</scope>
    <source>
        <strain evidence="2">CCAP 19/18</strain>
    </source>
</reference>
<feature type="compositionally biased region" description="Polar residues" evidence="1">
    <location>
        <begin position="1"/>
        <end position="32"/>
    </location>
</feature>
<gene>
    <name evidence="2" type="ORF">DUNSADRAFT_590</name>
</gene>
<protein>
    <recommendedName>
        <fullName evidence="4">Encoded protein</fullName>
    </recommendedName>
</protein>
<comment type="caution">
    <text evidence="2">The sequence shown here is derived from an EMBL/GenBank/DDBJ whole genome shotgun (WGS) entry which is preliminary data.</text>
</comment>
<proteinExistence type="predicted"/>
<organism evidence="2 3">
    <name type="scientific">Dunaliella salina</name>
    <name type="common">Green alga</name>
    <name type="synonym">Protococcus salinus</name>
    <dbReference type="NCBI Taxonomy" id="3046"/>
    <lineage>
        <taxon>Eukaryota</taxon>
        <taxon>Viridiplantae</taxon>
        <taxon>Chlorophyta</taxon>
        <taxon>core chlorophytes</taxon>
        <taxon>Chlorophyceae</taxon>
        <taxon>CS clade</taxon>
        <taxon>Chlamydomonadales</taxon>
        <taxon>Dunaliellaceae</taxon>
        <taxon>Dunaliella</taxon>
    </lineage>
</organism>
<evidence type="ECO:0008006" key="4">
    <source>
        <dbReference type="Google" id="ProtNLM"/>
    </source>
</evidence>
<keyword evidence="3" id="KW-1185">Reference proteome</keyword>
<sequence length="105" mass="11147">MGCVSSQPEPKASQAANASKHGSSNNKSTHSQSPPPAVRAAREPPTPDFGCNSHYQVMTMLGEGGSGKRTCKVPFKLDDVSEHVYTISTVESILMQIQWGKLGCG</sequence>